<dbReference type="Pfam" id="PF00072">
    <property type="entry name" value="Response_reg"/>
    <property type="match status" value="1"/>
</dbReference>
<dbReference type="KEGG" id="lha:LHA_3112"/>
<name>A0A0A8UTR8_LEGHA</name>
<dbReference type="EMBL" id="LN681225">
    <property type="protein sequence ID" value="CEK12098.1"/>
    <property type="molecule type" value="Genomic_DNA"/>
</dbReference>
<reference evidence="4" key="1">
    <citation type="submission" date="2014-09" db="EMBL/GenBank/DDBJ databases">
        <authorList>
            <person name="Gomez-Valero L."/>
        </authorList>
    </citation>
    <scope>NUCLEOTIDE SEQUENCE [LARGE SCALE GENOMIC DNA]</scope>
    <source>
        <strain evidence="4">ATCC35250</strain>
    </source>
</reference>
<evidence type="ECO:0000313" key="4">
    <source>
        <dbReference type="Proteomes" id="UP000032803"/>
    </source>
</evidence>
<dbReference type="PROSITE" id="PS50110">
    <property type="entry name" value="RESPONSE_REGULATORY"/>
    <property type="match status" value="1"/>
</dbReference>
<dbReference type="AlphaFoldDB" id="A0A0A8UTR8"/>
<evidence type="ECO:0000256" key="1">
    <source>
        <dbReference type="PROSITE-ProRule" id="PRU00169"/>
    </source>
</evidence>
<gene>
    <name evidence="3" type="ORF">LHA_3112</name>
</gene>
<keyword evidence="4" id="KW-1185">Reference proteome</keyword>
<dbReference type="Gene3D" id="3.40.50.2300">
    <property type="match status" value="1"/>
</dbReference>
<keyword evidence="1" id="KW-0597">Phosphoprotein</keyword>
<dbReference type="HOGENOM" id="CLU_1729086_0_0_6"/>
<accession>A0A0A8UTR8</accession>
<evidence type="ECO:0000313" key="3">
    <source>
        <dbReference type="EMBL" id="CEK12098.1"/>
    </source>
</evidence>
<dbReference type="OrthoDB" id="5650835at2"/>
<dbReference type="RefSeq" id="WP_045107177.1">
    <property type="nucleotide sequence ID" value="NZ_LN681225.1"/>
</dbReference>
<sequence>MRVLIVEDNAFNAFCLTRLLTTVNKQIQATVVGDSLSALNYLAENEVAFVIMDGDLGATDGLYCNGPALVETIWQQNSQLPVVAWSDSESMRKAFADVFKQYNKTLNDYTCWTKIVSHERIRQSLPYLLAQNFENYLSVKQKKQEHCLPAA</sequence>
<proteinExistence type="predicted"/>
<feature type="modified residue" description="4-aspartylphosphate" evidence="1">
    <location>
        <position position="53"/>
    </location>
</feature>
<dbReference type="PATRIC" id="fig|449.7.peg.1644"/>
<organism evidence="3 4">
    <name type="scientific">Legionella hackeliae</name>
    <dbReference type="NCBI Taxonomy" id="449"/>
    <lineage>
        <taxon>Bacteria</taxon>
        <taxon>Pseudomonadati</taxon>
        <taxon>Pseudomonadota</taxon>
        <taxon>Gammaproteobacteria</taxon>
        <taxon>Legionellales</taxon>
        <taxon>Legionellaceae</taxon>
        <taxon>Legionella</taxon>
    </lineage>
</organism>
<dbReference type="STRING" id="449.LHA_3112"/>
<evidence type="ECO:0000259" key="2">
    <source>
        <dbReference type="PROSITE" id="PS50110"/>
    </source>
</evidence>
<dbReference type="Proteomes" id="UP000032803">
    <property type="component" value="Chromosome I"/>
</dbReference>
<dbReference type="GO" id="GO:0000160">
    <property type="term" value="P:phosphorelay signal transduction system"/>
    <property type="evidence" value="ECO:0007669"/>
    <property type="project" value="InterPro"/>
</dbReference>
<feature type="domain" description="Response regulatory" evidence="2">
    <location>
        <begin position="2"/>
        <end position="129"/>
    </location>
</feature>
<dbReference type="SUPFAM" id="SSF52172">
    <property type="entry name" value="CheY-like"/>
    <property type="match status" value="1"/>
</dbReference>
<dbReference type="InterPro" id="IPR011006">
    <property type="entry name" value="CheY-like_superfamily"/>
</dbReference>
<dbReference type="InterPro" id="IPR001789">
    <property type="entry name" value="Sig_transdc_resp-reg_receiver"/>
</dbReference>
<protein>
    <submittedName>
        <fullName evidence="3">Putative Response regulator receiver</fullName>
    </submittedName>
</protein>